<dbReference type="EMBL" id="KT070867">
    <property type="protein sequence ID" value="AKQ08487.1"/>
    <property type="molecule type" value="Genomic_DNA"/>
</dbReference>
<protein>
    <recommendedName>
        <fullName evidence="3">DUF4177 domain-containing protein</fullName>
    </recommendedName>
</protein>
<accession>A0A218KC68</accession>
<sequence length="62" mass="7079">MGKIIMDVKTVKYEYEEGFSSRVMREVNKMQEKGWTVEVQYSTSAEGGFPSMKHSAMIIGKI</sequence>
<reference evidence="1 2" key="1">
    <citation type="submission" date="2015-06" db="EMBL/GenBank/DDBJ databases">
        <title>Complete genome sequence of Bacillus cereus phage PBC2.</title>
        <authorList>
            <person name="Kong M."/>
            <person name="Ryu S."/>
        </authorList>
    </citation>
    <scope>NUCLEOTIDE SEQUENCE [LARGE SCALE GENOMIC DNA]</scope>
</reference>
<organism evidence="1 2">
    <name type="scientific">Bacillus phage PBC2</name>
    <dbReference type="NCBI Taxonomy" id="1675029"/>
    <lineage>
        <taxon>Viruses</taxon>
        <taxon>Duplodnaviria</taxon>
        <taxon>Heunggongvirae</taxon>
        <taxon>Uroviricota</taxon>
        <taxon>Caudoviricetes</taxon>
        <taxon>Andregratiavirinae</taxon>
        <taxon>Haetaevirus</taxon>
        <taxon>Haetaevirus PBC2</taxon>
    </lineage>
</organism>
<evidence type="ECO:0000313" key="2">
    <source>
        <dbReference type="Proteomes" id="UP000223102"/>
    </source>
</evidence>
<gene>
    <name evidence="1" type="ORF">PBC2_172</name>
</gene>
<evidence type="ECO:0000313" key="1">
    <source>
        <dbReference type="EMBL" id="AKQ08487.1"/>
    </source>
</evidence>
<dbReference type="Proteomes" id="UP000223102">
    <property type="component" value="Segment"/>
</dbReference>
<evidence type="ECO:0008006" key="3">
    <source>
        <dbReference type="Google" id="ProtNLM"/>
    </source>
</evidence>
<keyword evidence="2" id="KW-1185">Reference proteome</keyword>
<name>A0A218KC68_9CAUD</name>
<proteinExistence type="predicted"/>